<name>A0ABW5KD73_9SPHI</name>
<comment type="caution">
    <text evidence="1">The sequence shown here is derived from an EMBL/GenBank/DDBJ whole genome shotgun (WGS) entry which is preliminary data.</text>
</comment>
<sequence length="84" mass="9946">RQSRWYCRNRWESRSVPNFIARAPSGNWRGSFLFLDNEQNSTWSRGLCLLTTTDLFFAKILLLPTYFSKKSGFLQLVNKPYYSV</sequence>
<reference evidence="2" key="1">
    <citation type="journal article" date="2019" name="Int. J. Syst. Evol. Microbiol.">
        <title>The Global Catalogue of Microorganisms (GCM) 10K type strain sequencing project: providing services to taxonomists for standard genome sequencing and annotation.</title>
        <authorList>
            <consortium name="The Broad Institute Genomics Platform"/>
            <consortium name="The Broad Institute Genome Sequencing Center for Infectious Disease"/>
            <person name="Wu L."/>
            <person name="Ma J."/>
        </authorList>
    </citation>
    <scope>NUCLEOTIDE SEQUENCE [LARGE SCALE GENOMIC DNA]</scope>
    <source>
        <strain evidence="2">KCTC 42662</strain>
    </source>
</reference>
<dbReference type="RefSeq" id="WP_380899402.1">
    <property type="nucleotide sequence ID" value="NZ_JBHUEG010000002.1"/>
</dbReference>
<evidence type="ECO:0000313" key="1">
    <source>
        <dbReference type="EMBL" id="MFD2546018.1"/>
    </source>
</evidence>
<gene>
    <name evidence="1" type="ORF">ACFSR5_00005</name>
</gene>
<evidence type="ECO:0000313" key="2">
    <source>
        <dbReference type="Proteomes" id="UP001597545"/>
    </source>
</evidence>
<protein>
    <submittedName>
        <fullName evidence="1">Uncharacterized protein</fullName>
    </submittedName>
</protein>
<feature type="non-terminal residue" evidence="1">
    <location>
        <position position="1"/>
    </location>
</feature>
<accession>A0ABW5KD73</accession>
<dbReference type="EMBL" id="JBHULR010000001">
    <property type="protein sequence ID" value="MFD2546018.1"/>
    <property type="molecule type" value="Genomic_DNA"/>
</dbReference>
<proteinExistence type="predicted"/>
<dbReference type="Proteomes" id="UP001597545">
    <property type="component" value="Unassembled WGS sequence"/>
</dbReference>
<organism evidence="1 2">
    <name type="scientific">Sphingobacterium suaedae</name>
    <dbReference type="NCBI Taxonomy" id="1686402"/>
    <lineage>
        <taxon>Bacteria</taxon>
        <taxon>Pseudomonadati</taxon>
        <taxon>Bacteroidota</taxon>
        <taxon>Sphingobacteriia</taxon>
        <taxon>Sphingobacteriales</taxon>
        <taxon>Sphingobacteriaceae</taxon>
        <taxon>Sphingobacterium</taxon>
    </lineage>
</organism>
<keyword evidence="2" id="KW-1185">Reference proteome</keyword>